<dbReference type="GO" id="GO:0043565">
    <property type="term" value="F:sequence-specific DNA binding"/>
    <property type="evidence" value="ECO:0007669"/>
    <property type="project" value="InterPro"/>
</dbReference>
<name>F4PVQ3_CACFS</name>
<dbReference type="InterPro" id="IPR013761">
    <property type="entry name" value="SAM/pointed_sf"/>
</dbReference>
<dbReference type="AlphaFoldDB" id="F4PVQ3"/>
<dbReference type="GeneID" id="14872291"/>
<proteinExistence type="predicted"/>
<dbReference type="EMBL" id="GL883013">
    <property type="protein sequence ID" value="EGG20067.1"/>
    <property type="molecule type" value="Genomic_DNA"/>
</dbReference>
<evidence type="ECO:0000313" key="3">
    <source>
        <dbReference type="Proteomes" id="UP000007797"/>
    </source>
</evidence>
<accession>F4PVQ3</accession>
<dbReference type="RefSeq" id="XP_004367050.1">
    <property type="nucleotide sequence ID" value="XM_004366993.1"/>
</dbReference>
<dbReference type="Gene3D" id="1.10.150.50">
    <property type="entry name" value="Transcription Factor, Ets-1"/>
    <property type="match status" value="1"/>
</dbReference>
<evidence type="ECO:0000259" key="1">
    <source>
        <dbReference type="Pfam" id="PF02198"/>
    </source>
</evidence>
<protein>
    <recommendedName>
        <fullName evidence="1">PNT domain-containing protein</fullName>
    </recommendedName>
</protein>
<evidence type="ECO:0000313" key="2">
    <source>
        <dbReference type="EMBL" id="EGG20067.1"/>
    </source>
</evidence>
<dbReference type="KEGG" id="dfa:DFA_07184"/>
<organism evidence="2 3">
    <name type="scientific">Cavenderia fasciculata</name>
    <name type="common">Slime mold</name>
    <name type="synonym">Dictyostelium fasciculatum</name>
    <dbReference type="NCBI Taxonomy" id="261658"/>
    <lineage>
        <taxon>Eukaryota</taxon>
        <taxon>Amoebozoa</taxon>
        <taxon>Evosea</taxon>
        <taxon>Eumycetozoa</taxon>
        <taxon>Dictyostelia</taxon>
        <taxon>Acytosteliales</taxon>
        <taxon>Cavenderiaceae</taxon>
        <taxon>Cavenderia</taxon>
    </lineage>
</organism>
<reference evidence="3" key="1">
    <citation type="journal article" date="2011" name="Genome Res.">
        <title>Phylogeny-wide analysis of social amoeba genomes highlights ancient origins for complex intercellular communication.</title>
        <authorList>
            <person name="Heidel A.J."/>
            <person name="Lawal H.M."/>
            <person name="Felder M."/>
            <person name="Schilde C."/>
            <person name="Helps N.R."/>
            <person name="Tunggal B."/>
            <person name="Rivero F."/>
            <person name="John U."/>
            <person name="Schleicher M."/>
            <person name="Eichinger L."/>
            <person name="Platzer M."/>
            <person name="Noegel A.A."/>
            <person name="Schaap P."/>
            <person name="Gloeckner G."/>
        </authorList>
    </citation>
    <scope>NUCLEOTIDE SEQUENCE [LARGE SCALE GENOMIC DNA]</scope>
    <source>
        <strain evidence="3">SH3</strain>
    </source>
</reference>
<dbReference type="Pfam" id="PF02198">
    <property type="entry name" value="SAM_PNT"/>
    <property type="match status" value="1"/>
</dbReference>
<dbReference type="Proteomes" id="UP000007797">
    <property type="component" value="Unassembled WGS sequence"/>
</dbReference>
<keyword evidence="3" id="KW-1185">Reference proteome</keyword>
<dbReference type="SUPFAM" id="SSF47769">
    <property type="entry name" value="SAM/Pointed domain"/>
    <property type="match status" value="1"/>
</dbReference>
<sequence length="347" mass="40853">MTVDLIYSILSSNTTNLLWNQKHPKYWSKDDTREWLEKMKETYKFNDDLVDLELEGSVLLQVTIDCFERRTPNGYLVFYELRGCVEEFTPQIRIFTRQTDENRELILNLGLEDSLLRAGGRGNVTDQQMDVIHRDVENELDNNNIDEFDIILERFQPGISWMSIQIHLKLLYNFLAIGIWKRDEPHLPFDQTPTSGDYVVIEPKKTKFIIKYTSFYKKITRQFEISVLENEDRWKSYNRQVEINSKSIVNGGVYTLCVPWNELFGFLIDSLGHSQQILPEPSQATVEHYTSVWSKIHSSLGPLVKENGESFLEKKSQNTQRHRSIRTFCKDRYPYHALVDDDLNQHD</sequence>
<feature type="domain" description="PNT" evidence="1">
    <location>
        <begin position="14"/>
        <end position="79"/>
    </location>
</feature>
<dbReference type="InterPro" id="IPR003118">
    <property type="entry name" value="Pointed_dom"/>
</dbReference>
<gene>
    <name evidence="2" type="ORF">DFA_07184</name>
</gene>